<reference evidence="11 12" key="1">
    <citation type="submission" date="2024-01" db="EMBL/GenBank/DDBJ databases">
        <title>Uliginosibacterium soil sp. nov.</title>
        <authorList>
            <person name="Lv Y."/>
        </authorList>
    </citation>
    <scope>NUCLEOTIDE SEQUENCE [LARGE SCALE GENOMIC DNA]</scope>
    <source>
        <strain evidence="11 12">H3</strain>
    </source>
</reference>
<dbReference type="Pfam" id="PF02602">
    <property type="entry name" value="HEM4"/>
    <property type="match status" value="1"/>
</dbReference>
<dbReference type="InterPro" id="IPR036108">
    <property type="entry name" value="4pyrrol_syn_uPrphyn_synt_sf"/>
</dbReference>
<gene>
    <name evidence="11" type="ORF">VVD49_01010</name>
</gene>
<evidence type="ECO:0000256" key="6">
    <source>
        <dbReference type="ARBA" id="ARBA00037589"/>
    </source>
</evidence>
<comment type="caution">
    <text evidence="11">The sequence shown here is derived from an EMBL/GenBank/DDBJ whole genome shotgun (WGS) entry which is preliminary data.</text>
</comment>
<evidence type="ECO:0000256" key="8">
    <source>
        <dbReference type="ARBA" id="ARBA00048617"/>
    </source>
</evidence>
<feature type="domain" description="Tetrapyrrole biosynthesis uroporphyrinogen III synthase" evidence="10">
    <location>
        <begin position="24"/>
        <end position="245"/>
    </location>
</feature>
<evidence type="ECO:0000256" key="7">
    <source>
        <dbReference type="ARBA" id="ARBA00040167"/>
    </source>
</evidence>
<keyword evidence="5 9" id="KW-0627">Porphyrin biosynthesis</keyword>
<dbReference type="Proteomes" id="UP001331561">
    <property type="component" value="Unassembled WGS sequence"/>
</dbReference>
<dbReference type="PANTHER" id="PTHR38042">
    <property type="entry name" value="UROPORPHYRINOGEN-III SYNTHASE, CHLOROPLASTIC"/>
    <property type="match status" value="1"/>
</dbReference>
<dbReference type="CDD" id="cd06578">
    <property type="entry name" value="HemD"/>
    <property type="match status" value="1"/>
</dbReference>
<evidence type="ECO:0000256" key="4">
    <source>
        <dbReference type="ARBA" id="ARBA00023239"/>
    </source>
</evidence>
<protein>
    <recommendedName>
        <fullName evidence="7 9">Uroporphyrinogen-III synthase</fullName>
        <ecNumber evidence="3 9">4.2.1.75</ecNumber>
    </recommendedName>
</protein>
<name>A0ABU6JYP6_9RHOO</name>
<dbReference type="PANTHER" id="PTHR38042:SF1">
    <property type="entry name" value="UROPORPHYRINOGEN-III SYNTHASE, CHLOROPLASTIC"/>
    <property type="match status" value="1"/>
</dbReference>
<sequence>MAESRALAGRCVVVTRPAQQAEPLLEALRAAGAAPLFFPVIDIVPLADLSELQALANRLDHYDIAFFVSANAVEQTLAVIPRAAWPASVRIATVGPGSARALQAQGFGEIMLPASRFDSEGVLDLPGMQATAIAGKRVLVLRGNGGRELLAQTLVERGAQVDVVSTYERRRAATAPAELLTCFAADGLAAISFTSSEGAHNFVEHLRGAEGGDVLVGELFRTLPCFVPHPRIAEVLRALGVQNIVLTGAGDAALIEALEKYFGQEHCA</sequence>
<organism evidence="11 12">
    <name type="scientific">Uliginosibacterium silvisoli</name>
    <dbReference type="NCBI Taxonomy" id="3114758"/>
    <lineage>
        <taxon>Bacteria</taxon>
        <taxon>Pseudomonadati</taxon>
        <taxon>Pseudomonadota</taxon>
        <taxon>Betaproteobacteria</taxon>
        <taxon>Rhodocyclales</taxon>
        <taxon>Zoogloeaceae</taxon>
        <taxon>Uliginosibacterium</taxon>
    </lineage>
</organism>
<dbReference type="InterPro" id="IPR039793">
    <property type="entry name" value="UROS/Hem4"/>
</dbReference>
<evidence type="ECO:0000259" key="10">
    <source>
        <dbReference type="Pfam" id="PF02602"/>
    </source>
</evidence>
<comment type="pathway">
    <text evidence="1 9">Porphyrin-containing compound metabolism; protoporphyrin-IX biosynthesis; coproporphyrinogen-III from 5-aminolevulinate: step 3/4.</text>
</comment>
<accession>A0ABU6JYP6</accession>
<evidence type="ECO:0000256" key="1">
    <source>
        <dbReference type="ARBA" id="ARBA00004772"/>
    </source>
</evidence>
<evidence type="ECO:0000256" key="9">
    <source>
        <dbReference type="RuleBase" id="RU366031"/>
    </source>
</evidence>
<comment type="similarity">
    <text evidence="2 9">Belongs to the uroporphyrinogen-III synthase family.</text>
</comment>
<evidence type="ECO:0000313" key="12">
    <source>
        <dbReference type="Proteomes" id="UP001331561"/>
    </source>
</evidence>
<dbReference type="InterPro" id="IPR003754">
    <property type="entry name" value="4pyrrol_synth_uPrphyn_synth"/>
</dbReference>
<evidence type="ECO:0000256" key="2">
    <source>
        <dbReference type="ARBA" id="ARBA00008133"/>
    </source>
</evidence>
<dbReference type="EC" id="4.2.1.75" evidence="3 9"/>
<dbReference type="RefSeq" id="WP_327597257.1">
    <property type="nucleotide sequence ID" value="NZ_JAYXHS010000001.1"/>
</dbReference>
<dbReference type="EMBL" id="JAYXHS010000001">
    <property type="protein sequence ID" value="MEC5384277.1"/>
    <property type="molecule type" value="Genomic_DNA"/>
</dbReference>
<proteinExistence type="inferred from homology"/>
<comment type="function">
    <text evidence="6 9">Catalyzes cyclization of the linear tetrapyrrole, hydroxymethylbilane, to the macrocyclic uroporphyrinogen III.</text>
</comment>
<comment type="catalytic activity">
    <reaction evidence="8 9">
        <text>hydroxymethylbilane = uroporphyrinogen III + H2O</text>
        <dbReference type="Rhea" id="RHEA:18965"/>
        <dbReference type="ChEBI" id="CHEBI:15377"/>
        <dbReference type="ChEBI" id="CHEBI:57308"/>
        <dbReference type="ChEBI" id="CHEBI:57845"/>
        <dbReference type="EC" id="4.2.1.75"/>
    </reaction>
</comment>
<keyword evidence="4 9" id="KW-0456">Lyase</keyword>
<evidence type="ECO:0000313" key="11">
    <source>
        <dbReference type="EMBL" id="MEC5384277.1"/>
    </source>
</evidence>
<dbReference type="Gene3D" id="3.40.50.10090">
    <property type="match status" value="2"/>
</dbReference>
<dbReference type="SUPFAM" id="SSF69618">
    <property type="entry name" value="HemD-like"/>
    <property type="match status" value="1"/>
</dbReference>
<evidence type="ECO:0000256" key="3">
    <source>
        <dbReference type="ARBA" id="ARBA00013109"/>
    </source>
</evidence>
<evidence type="ECO:0000256" key="5">
    <source>
        <dbReference type="ARBA" id="ARBA00023244"/>
    </source>
</evidence>
<dbReference type="GO" id="GO:0004852">
    <property type="term" value="F:uroporphyrinogen-III synthase activity"/>
    <property type="evidence" value="ECO:0007669"/>
    <property type="project" value="UniProtKB-EC"/>
</dbReference>
<keyword evidence="12" id="KW-1185">Reference proteome</keyword>